<feature type="signal peptide" evidence="5">
    <location>
        <begin position="1"/>
        <end position="24"/>
    </location>
</feature>
<dbReference type="GO" id="GO:0045861">
    <property type="term" value="P:negative regulation of proteolysis"/>
    <property type="evidence" value="ECO:0007669"/>
    <property type="project" value="UniProtKB-ARBA"/>
</dbReference>
<evidence type="ECO:0000256" key="5">
    <source>
        <dbReference type="SAM" id="SignalP"/>
    </source>
</evidence>
<dbReference type="OrthoDB" id="9518664at2759"/>
<dbReference type="PANTHER" id="PTHR11461:SF342">
    <property type="entry name" value="SERINE PROTEASE INHIBITOR 28DC"/>
    <property type="match status" value="1"/>
</dbReference>
<dbReference type="Pfam" id="PF00079">
    <property type="entry name" value="Serpin"/>
    <property type="match status" value="2"/>
</dbReference>
<name>A0A1I8Q8A1_STOCA</name>
<dbReference type="InterPro" id="IPR036186">
    <property type="entry name" value="Serpin_sf"/>
</dbReference>
<evidence type="ECO:0000256" key="1">
    <source>
        <dbReference type="ARBA" id="ARBA00022690"/>
    </source>
</evidence>
<evidence type="ECO:0000256" key="3">
    <source>
        <dbReference type="RuleBase" id="RU000411"/>
    </source>
</evidence>
<dbReference type="EnsemblMetazoa" id="SCAU014806-RA">
    <property type="protein sequence ID" value="SCAU014806-PA"/>
    <property type="gene ID" value="SCAU014806"/>
</dbReference>
<dbReference type="SUPFAM" id="SSF56574">
    <property type="entry name" value="Serpins"/>
    <property type="match status" value="1"/>
</dbReference>
<sequence>MRILSSCSFTFALFVLLAFANASAQIANDGLIAQTSSNPLNIANGQVPMAPIFSPQPVSTSRRPTFSTGSSAPQFSLLSSGATVNEFSASPQLPVGDANSVMEMVAENVLQFGHDIAHRINELDPYGSRSEIFSPLSVMSALSLLMLGSRGKSYQELKKLIGLDKSIELERHPSTYHEIFGSMLSDMEHFDVNANNEVPTQRKSPPWRHSMSMNMNPRGGKKPEGILHTISVANGLFVQTGYSLNPDYSQVVSSIYDSQLTQLDFIRKSREAVKYINNWVNGSTNGKISEIITGDISSSTNVVLASVLYFRGLWEIPFFPRSTNVDNFYQDGPGSPPIRAKFMATGGIFPFYDAKDYDCRIIGLPYKGNETTMYVIQPNASTRQKLKELMSVLDARKINEMIDRMVYKTTVMVFPKMHFTRTMNMKNILQSMGVSDIFNGVRSDLSLIGGGRTFAAPPLAAAPLPPGSPTPDGAPPPVTAHRLAAAQGLAITPICCADRFRTKNSKPQFYDRYNERLLIFTSRFGDIDATYESTTSGSTTSESTTSESTSSESTTSDSTTLDSNEMKHKIRKRQVPNAYDQRNVQALANLESDRFRQDIMRSDLFVDEIVHKVDIGIDEYGTEAAAATAAYLHRSGTDVVFRGDTPFLFVIRHDPTKLPLFYGIVNKPELD</sequence>
<feature type="domain" description="Serpin" evidence="6">
    <location>
        <begin position="114"/>
        <end position="668"/>
    </location>
</feature>
<dbReference type="InterPro" id="IPR042178">
    <property type="entry name" value="Serpin_sf_1"/>
</dbReference>
<dbReference type="GO" id="GO:0004867">
    <property type="term" value="F:serine-type endopeptidase inhibitor activity"/>
    <property type="evidence" value="ECO:0007669"/>
    <property type="project" value="UniProtKB-KW"/>
</dbReference>
<comment type="similarity">
    <text evidence="3">Belongs to the serpin family.</text>
</comment>
<dbReference type="PANTHER" id="PTHR11461">
    <property type="entry name" value="SERINE PROTEASE INHIBITOR, SERPIN"/>
    <property type="match status" value="1"/>
</dbReference>
<gene>
    <name evidence="7" type="primary">106093187</name>
</gene>
<keyword evidence="5" id="KW-0732">Signal</keyword>
<dbReference type="SMART" id="SM00093">
    <property type="entry name" value="SERPIN"/>
    <property type="match status" value="1"/>
</dbReference>
<feature type="compositionally biased region" description="Low complexity" evidence="4">
    <location>
        <begin position="531"/>
        <end position="560"/>
    </location>
</feature>
<dbReference type="KEGG" id="scac:106093187"/>
<evidence type="ECO:0000256" key="4">
    <source>
        <dbReference type="SAM" id="MobiDB-lite"/>
    </source>
</evidence>
<evidence type="ECO:0000259" key="6">
    <source>
        <dbReference type="SMART" id="SM00093"/>
    </source>
</evidence>
<accession>A0A1I8Q8A1</accession>
<dbReference type="GO" id="GO:0005615">
    <property type="term" value="C:extracellular space"/>
    <property type="evidence" value="ECO:0007669"/>
    <property type="project" value="InterPro"/>
</dbReference>
<dbReference type="VEuPathDB" id="VectorBase:SCAU014806"/>
<proteinExistence type="inferred from homology"/>
<evidence type="ECO:0000256" key="2">
    <source>
        <dbReference type="ARBA" id="ARBA00022900"/>
    </source>
</evidence>
<dbReference type="InterPro" id="IPR000215">
    <property type="entry name" value="Serpin_fam"/>
</dbReference>
<keyword evidence="2" id="KW-0722">Serine protease inhibitor</keyword>
<feature type="chain" id="PRO_5009327944" description="Serpin domain-containing protein" evidence="5">
    <location>
        <begin position="25"/>
        <end position="671"/>
    </location>
</feature>
<protein>
    <recommendedName>
        <fullName evidence="6">Serpin domain-containing protein</fullName>
    </recommendedName>
</protein>
<organism evidence="7 8">
    <name type="scientific">Stomoxys calcitrans</name>
    <name type="common">Stable fly</name>
    <name type="synonym">Conops calcitrans</name>
    <dbReference type="NCBI Taxonomy" id="35570"/>
    <lineage>
        <taxon>Eukaryota</taxon>
        <taxon>Metazoa</taxon>
        <taxon>Ecdysozoa</taxon>
        <taxon>Arthropoda</taxon>
        <taxon>Hexapoda</taxon>
        <taxon>Insecta</taxon>
        <taxon>Pterygota</taxon>
        <taxon>Neoptera</taxon>
        <taxon>Endopterygota</taxon>
        <taxon>Diptera</taxon>
        <taxon>Brachycera</taxon>
        <taxon>Muscomorpha</taxon>
        <taxon>Muscoidea</taxon>
        <taxon>Muscidae</taxon>
        <taxon>Stomoxys</taxon>
    </lineage>
</organism>
<dbReference type="AlphaFoldDB" id="A0A1I8Q8A1"/>
<keyword evidence="1" id="KW-0646">Protease inhibitor</keyword>
<feature type="region of interest" description="Disordered" evidence="4">
    <location>
        <begin position="531"/>
        <end position="569"/>
    </location>
</feature>
<dbReference type="STRING" id="35570.A0A1I8Q8A1"/>
<dbReference type="FunFam" id="2.30.39.10:FF:000035">
    <property type="entry name" value="Serine protease inhibitor (serpin) 16"/>
    <property type="match status" value="1"/>
</dbReference>
<evidence type="ECO:0000313" key="7">
    <source>
        <dbReference type="EnsemblMetazoa" id="SCAU014806-PA"/>
    </source>
</evidence>
<dbReference type="Proteomes" id="UP000095300">
    <property type="component" value="Unassembled WGS sequence"/>
</dbReference>
<evidence type="ECO:0000313" key="8">
    <source>
        <dbReference type="Proteomes" id="UP000095300"/>
    </source>
</evidence>
<reference evidence="7" key="1">
    <citation type="submission" date="2020-05" db="UniProtKB">
        <authorList>
            <consortium name="EnsemblMetazoa"/>
        </authorList>
    </citation>
    <scope>IDENTIFICATION</scope>
    <source>
        <strain evidence="7">USDA</strain>
    </source>
</reference>
<dbReference type="InterPro" id="IPR042185">
    <property type="entry name" value="Serpin_sf_2"/>
</dbReference>
<dbReference type="InterPro" id="IPR023796">
    <property type="entry name" value="Serpin_dom"/>
</dbReference>
<keyword evidence="8" id="KW-1185">Reference proteome</keyword>
<dbReference type="Gene3D" id="3.30.497.10">
    <property type="entry name" value="Antithrombin, subunit I, domain 2"/>
    <property type="match status" value="2"/>
</dbReference>
<dbReference type="Gene3D" id="2.30.39.10">
    <property type="entry name" value="Alpha-1-antitrypsin, domain 1"/>
    <property type="match status" value="1"/>
</dbReference>